<keyword evidence="2" id="KW-0378">Hydrolase</keyword>
<dbReference type="Pfam" id="PF02833">
    <property type="entry name" value="DHHA2"/>
    <property type="match status" value="1"/>
</dbReference>
<accession>A0A645J0M9</accession>
<evidence type="ECO:0000313" key="2">
    <source>
        <dbReference type="EMBL" id="MPN56710.1"/>
    </source>
</evidence>
<sequence>MGDKNVRIAQVNTVDVQDVLNRQVDLVAAMEAENSAQGHDVFLLVITNIIDSDSALLAVGAHLDTVAAAFGVTLNDNVALLPGIVSRKKQVVPPLTEAFSK</sequence>
<dbReference type="SUPFAM" id="SSF64182">
    <property type="entry name" value="DHH phosphoesterases"/>
    <property type="match status" value="1"/>
</dbReference>
<dbReference type="InterPro" id="IPR038222">
    <property type="entry name" value="DHHA2_dom_sf"/>
</dbReference>
<reference evidence="2" key="1">
    <citation type="submission" date="2019-08" db="EMBL/GenBank/DDBJ databases">
        <authorList>
            <person name="Kucharzyk K."/>
            <person name="Murdoch R.W."/>
            <person name="Higgins S."/>
            <person name="Loffler F."/>
        </authorList>
    </citation>
    <scope>NUCLEOTIDE SEQUENCE</scope>
</reference>
<gene>
    <name evidence="2" type="primary">ppaC_13</name>
    <name evidence="2" type="ORF">SDC9_204401</name>
</gene>
<dbReference type="InterPro" id="IPR038763">
    <property type="entry name" value="DHH_sf"/>
</dbReference>
<dbReference type="EMBL" id="VSSQ01127367">
    <property type="protein sequence ID" value="MPN56710.1"/>
    <property type="molecule type" value="Genomic_DNA"/>
</dbReference>
<evidence type="ECO:0000259" key="1">
    <source>
        <dbReference type="SMART" id="SM01131"/>
    </source>
</evidence>
<dbReference type="Gene3D" id="3.10.310.20">
    <property type="entry name" value="DHHA2 domain"/>
    <property type="match status" value="1"/>
</dbReference>
<dbReference type="AlphaFoldDB" id="A0A645J0M9"/>
<dbReference type="InterPro" id="IPR004097">
    <property type="entry name" value="DHHA2"/>
</dbReference>
<comment type="caution">
    <text evidence="2">The sequence shown here is derived from an EMBL/GenBank/DDBJ whole genome shotgun (WGS) entry which is preliminary data.</text>
</comment>
<name>A0A645J0M9_9ZZZZ</name>
<dbReference type="GO" id="GO:0004427">
    <property type="term" value="F:inorganic diphosphate phosphatase activity"/>
    <property type="evidence" value="ECO:0007669"/>
    <property type="project" value="UniProtKB-EC"/>
</dbReference>
<protein>
    <submittedName>
        <fullName evidence="2">Putative manganese-dependent inorganic pyrophosphatase</fullName>
        <ecNumber evidence="2">3.6.1.1</ecNumber>
    </submittedName>
</protein>
<dbReference type="GO" id="GO:0005737">
    <property type="term" value="C:cytoplasm"/>
    <property type="evidence" value="ECO:0007669"/>
    <property type="project" value="InterPro"/>
</dbReference>
<feature type="domain" description="DHHA2" evidence="1">
    <location>
        <begin position="1"/>
        <end position="99"/>
    </location>
</feature>
<dbReference type="SMART" id="SM01131">
    <property type="entry name" value="DHHA2"/>
    <property type="match status" value="1"/>
</dbReference>
<dbReference type="EC" id="3.6.1.1" evidence="2"/>
<proteinExistence type="predicted"/>
<organism evidence="2">
    <name type="scientific">bioreactor metagenome</name>
    <dbReference type="NCBI Taxonomy" id="1076179"/>
    <lineage>
        <taxon>unclassified sequences</taxon>
        <taxon>metagenomes</taxon>
        <taxon>ecological metagenomes</taxon>
    </lineage>
</organism>